<feature type="domain" description="ABC transmembrane type-1" evidence="8">
    <location>
        <begin position="62"/>
        <end position="246"/>
    </location>
</feature>
<dbReference type="Proteomes" id="UP001597171">
    <property type="component" value="Unassembled WGS sequence"/>
</dbReference>
<protein>
    <submittedName>
        <fullName evidence="9">ABC transporter permease</fullName>
    </submittedName>
</protein>
<evidence type="ECO:0000256" key="7">
    <source>
        <dbReference type="RuleBase" id="RU363032"/>
    </source>
</evidence>
<evidence type="ECO:0000256" key="1">
    <source>
        <dbReference type="ARBA" id="ARBA00004651"/>
    </source>
</evidence>
<evidence type="ECO:0000313" key="9">
    <source>
        <dbReference type="EMBL" id="MFD1330587.1"/>
    </source>
</evidence>
<evidence type="ECO:0000256" key="2">
    <source>
        <dbReference type="ARBA" id="ARBA00022448"/>
    </source>
</evidence>
<sequence>MASAPSRRASALTSAAAAALFLLLWEASSRTGLLPTVLAPPPSSIIPAFRTEFASGLWVENVVSSLTHYAWGVVIGSVLGISLGVAAALWPIVDAAQEGIARLLRPIPPIAWIPFAIIWFGISEAAAAFIIAIGVFWLNYFATSTAVKSVDRDFIELAHAFGQGSFVNRLAKVILPGAAPGIYSGLRAGLGMGWIAVLAAELFGITGIGQRMMEASGVLATDVVILYMATIALLYTLSDGVLVWLSRRTLKWMP</sequence>
<evidence type="ECO:0000313" key="10">
    <source>
        <dbReference type="Proteomes" id="UP001597171"/>
    </source>
</evidence>
<keyword evidence="4 7" id="KW-0812">Transmembrane</keyword>
<gene>
    <name evidence="9" type="ORF">ACFQ4O_01075</name>
</gene>
<dbReference type="InterPro" id="IPR035906">
    <property type="entry name" value="MetI-like_sf"/>
</dbReference>
<dbReference type="Pfam" id="PF00528">
    <property type="entry name" value="BPD_transp_1"/>
    <property type="match status" value="1"/>
</dbReference>
<organism evidence="9 10">
    <name type="scientific">Methylopila musalis</name>
    <dbReference type="NCBI Taxonomy" id="1134781"/>
    <lineage>
        <taxon>Bacteria</taxon>
        <taxon>Pseudomonadati</taxon>
        <taxon>Pseudomonadota</taxon>
        <taxon>Alphaproteobacteria</taxon>
        <taxon>Hyphomicrobiales</taxon>
        <taxon>Methylopilaceae</taxon>
        <taxon>Methylopila</taxon>
    </lineage>
</organism>
<accession>A0ABW3Z3T5</accession>
<dbReference type="Gene3D" id="1.10.3720.10">
    <property type="entry name" value="MetI-like"/>
    <property type="match status" value="1"/>
</dbReference>
<comment type="similarity">
    <text evidence="7">Belongs to the binding-protein-dependent transport system permease family.</text>
</comment>
<reference evidence="10" key="1">
    <citation type="journal article" date="2019" name="Int. J. Syst. Evol. Microbiol.">
        <title>The Global Catalogue of Microorganisms (GCM) 10K type strain sequencing project: providing services to taxonomists for standard genome sequencing and annotation.</title>
        <authorList>
            <consortium name="The Broad Institute Genomics Platform"/>
            <consortium name="The Broad Institute Genome Sequencing Center for Infectious Disease"/>
            <person name="Wu L."/>
            <person name="Ma J."/>
        </authorList>
    </citation>
    <scope>NUCLEOTIDE SEQUENCE [LARGE SCALE GENOMIC DNA]</scope>
    <source>
        <strain evidence="10">CCUG 61696</strain>
    </source>
</reference>
<dbReference type="PANTHER" id="PTHR30151">
    <property type="entry name" value="ALKANE SULFONATE ABC TRANSPORTER-RELATED, MEMBRANE SUBUNIT"/>
    <property type="match status" value="1"/>
</dbReference>
<dbReference type="CDD" id="cd06261">
    <property type="entry name" value="TM_PBP2"/>
    <property type="match status" value="1"/>
</dbReference>
<keyword evidence="3" id="KW-1003">Cell membrane</keyword>
<comment type="subcellular location">
    <subcellularLocation>
        <location evidence="1 7">Cell membrane</location>
        <topology evidence="1 7">Multi-pass membrane protein</topology>
    </subcellularLocation>
</comment>
<evidence type="ECO:0000259" key="8">
    <source>
        <dbReference type="PROSITE" id="PS50928"/>
    </source>
</evidence>
<comment type="caution">
    <text evidence="9">The sequence shown here is derived from an EMBL/GenBank/DDBJ whole genome shotgun (WGS) entry which is preliminary data.</text>
</comment>
<dbReference type="InterPro" id="IPR000515">
    <property type="entry name" value="MetI-like"/>
</dbReference>
<proteinExistence type="inferred from homology"/>
<evidence type="ECO:0000256" key="6">
    <source>
        <dbReference type="ARBA" id="ARBA00023136"/>
    </source>
</evidence>
<dbReference type="RefSeq" id="WP_378773746.1">
    <property type="nucleotide sequence ID" value="NZ_JBHTMX010000003.1"/>
</dbReference>
<dbReference type="PANTHER" id="PTHR30151:SF0">
    <property type="entry name" value="ABC TRANSPORTER PERMEASE PROTEIN MJ0413-RELATED"/>
    <property type="match status" value="1"/>
</dbReference>
<feature type="transmembrane region" description="Helical" evidence="7">
    <location>
        <begin position="182"/>
        <end position="203"/>
    </location>
</feature>
<feature type="transmembrane region" description="Helical" evidence="7">
    <location>
        <begin position="111"/>
        <end position="138"/>
    </location>
</feature>
<name>A0ABW3Z3T5_9HYPH</name>
<dbReference type="SUPFAM" id="SSF161098">
    <property type="entry name" value="MetI-like"/>
    <property type="match status" value="1"/>
</dbReference>
<evidence type="ECO:0000256" key="3">
    <source>
        <dbReference type="ARBA" id="ARBA00022475"/>
    </source>
</evidence>
<keyword evidence="2 7" id="KW-0813">Transport</keyword>
<evidence type="ECO:0000256" key="5">
    <source>
        <dbReference type="ARBA" id="ARBA00022989"/>
    </source>
</evidence>
<feature type="transmembrane region" description="Helical" evidence="7">
    <location>
        <begin position="224"/>
        <end position="245"/>
    </location>
</feature>
<keyword evidence="10" id="KW-1185">Reference proteome</keyword>
<dbReference type="PROSITE" id="PS50928">
    <property type="entry name" value="ABC_TM1"/>
    <property type="match status" value="1"/>
</dbReference>
<dbReference type="EMBL" id="JBHTMX010000003">
    <property type="protein sequence ID" value="MFD1330587.1"/>
    <property type="molecule type" value="Genomic_DNA"/>
</dbReference>
<feature type="transmembrane region" description="Helical" evidence="7">
    <location>
        <begin position="69"/>
        <end position="90"/>
    </location>
</feature>
<keyword evidence="6 7" id="KW-0472">Membrane</keyword>
<evidence type="ECO:0000256" key="4">
    <source>
        <dbReference type="ARBA" id="ARBA00022692"/>
    </source>
</evidence>
<keyword evidence="5 7" id="KW-1133">Transmembrane helix</keyword>